<name>A0A9J6P8T5_9CLOT</name>
<sequence length="346" mass="39025">MLTKKNIQANRINLAYLSKGEDYDNIIILIHGNVSSCIFWDEIIDELGKKNWILAPDLRGYGDTEALPIDATKGVRDWSEDIKNFVDALGIKSKFHIVGWSLGGGVAMQYVIDYPEDISTLTLISPVSPYGFGGTKGIQGEKCNESFSGTGGGTANPIFVQRLRDNDKSEDDNNSPKSVMNNFYFKPPFKVDKAREDKFVQGMLKMKIEDDYYPGNYEDCVVWPYTAPGDKGINNTLAPKYFNLTSITEIDKKPPILWVRGKDDQIVSDNSFFDLGTLGKLGFIPNWPGDEVYPSQPMVSQTREIFNQYKANGGIYKEIVFEKCGHSPHIEKQEEFLEVFSEFIEK</sequence>
<dbReference type="RefSeq" id="WP_250861573.1">
    <property type="nucleotide sequence ID" value="NZ_JAGSOJ010000006.1"/>
</dbReference>
<keyword evidence="3" id="KW-1185">Reference proteome</keyword>
<dbReference type="InterPro" id="IPR050266">
    <property type="entry name" value="AB_hydrolase_sf"/>
</dbReference>
<feature type="domain" description="AB hydrolase-1" evidence="1">
    <location>
        <begin position="27"/>
        <end position="338"/>
    </location>
</feature>
<dbReference type="GO" id="GO:0016020">
    <property type="term" value="C:membrane"/>
    <property type="evidence" value="ECO:0007669"/>
    <property type="project" value="TreeGrafter"/>
</dbReference>
<dbReference type="Proteomes" id="UP001056429">
    <property type="component" value="Unassembled WGS sequence"/>
</dbReference>
<organism evidence="2 3">
    <name type="scientific">Oceanirhabdus seepicola</name>
    <dbReference type="NCBI Taxonomy" id="2828781"/>
    <lineage>
        <taxon>Bacteria</taxon>
        <taxon>Bacillati</taxon>
        <taxon>Bacillota</taxon>
        <taxon>Clostridia</taxon>
        <taxon>Eubacteriales</taxon>
        <taxon>Clostridiaceae</taxon>
        <taxon>Oceanirhabdus</taxon>
    </lineage>
</organism>
<dbReference type="AlphaFoldDB" id="A0A9J6P8T5"/>
<gene>
    <name evidence="2" type="ORF">KDK92_22060</name>
</gene>
<proteinExistence type="predicted"/>
<protein>
    <submittedName>
        <fullName evidence="2">Alpha/beta hydrolase</fullName>
    </submittedName>
</protein>
<dbReference type="Gene3D" id="3.40.50.1820">
    <property type="entry name" value="alpha/beta hydrolase"/>
    <property type="match status" value="1"/>
</dbReference>
<dbReference type="PANTHER" id="PTHR43798">
    <property type="entry name" value="MONOACYLGLYCEROL LIPASE"/>
    <property type="match status" value="1"/>
</dbReference>
<accession>A0A9J6P8T5</accession>
<dbReference type="SUPFAM" id="SSF53474">
    <property type="entry name" value="alpha/beta-Hydrolases"/>
    <property type="match status" value="1"/>
</dbReference>
<evidence type="ECO:0000313" key="3">
    <source>
        <dbReference type="Proteomes" id="UP001056429"/>
    </source>
</evidence>
<evidence type="ECO:0000313" key="2">
    <source>
        <dbReference type="EMBL" id="MCM1992406.1"/>
    </source>
</evidence>
<dbReference type="EMBL" id="JAGSOJ010000006">
    <property type="protein sequence ID" value="MCM1992406.1"/>
    <property type="molecule type" value="Genomic_DNA"/>
</dbReference>
<evidence type="ECO:0000259" key="1">
    <source>
        <dbReference type="Pfam" id="PF12697"/>
    </source>
</evidence>
<dbReference type="Pfam" id="PF12697">
    <property type="entry name" value="Abhydrolase_6"/>
    <property type="match status" value="1"/>
</dbReference>
<keyword evidence="2" id="KW-0378">Hydrolase</keyword>
<dbReference type="PRINTS" id="PR00111">
    <property type="entry name" value="ABHYDROLASE"/>
</dbReference>
<comment type="caution">
    <text evidence="2">The sequence shown here is derived from an EMBL/GenBank/DDBJ whole genome shotgun (WGS) entry which is preliminary data.</text>
</comment>
<reference evidence="2" key="1">
    <citation type="journal article" date="2021" name="mSystems">
        <title>Bacteria and Archaea Synergistically Convert Glycine Betaine to Biogenic Methane in the Formosa Cold Seep of the South China Sea.</title>
        <authorList>
            <person name="Li L."/>
            <person name="Zhang W."/>
            <person name="Zhang S."/>
            <person name="Song L."/>
            <person name="Sun Q."/>
            <person name="Zhang H."/>
            <person name="Xiang H."/>
            <person name="Dong X."/>
        </authorList>
    </citation>
    <scope>NUCLEOTIDE SEQUENCE</scope>
    <source>
        <strain evidence="2">ZWT</strain>
    </source>
</reference>
<dbReference type="InterPro" id="IPR000073">
    <property type="entry name" value="AB_hydrolase_1"/>
</dbReference>
<dbReference type="GO" id="GO:0016787">
    <property type="term" value="F:hydrolase activity"/>
    <property type="evidence" value="ECO:0007669"/>
    <property type="project" value="UniProtKB-KW"/>
</dbReference>
<dbReference type="PANTHER" id="PTHR43798:SF33">
    <property type="entry name" value="HYDROLASE, PUTATIVE (AFU_ORTHOLOGUE AFUA_2G14860)-RELATED"/>
    <property type="match status" value="1"/>
</dbReference>
<reference evidence="2" key="2">
    <citation type="submission" date="2021-04" db="EMBL/GenBank/DDBJ databases">
        <authorList>
            <person name="Dong X."/>
        </authorList>
    </citation>
    <scope>NUCLEOTIDE SEQUENCE</scope>
    <source>
        <strain evidence="2">ZWT</strain>
    </source>
</reference>
<dbReference type="InterPro" id="IPR029058">
    <property type="entry name" value="AB_hydrolase_fold"/>
</dbReference>